<comment type="caution">
    <text evidence="3">The sequence shown here is derived from an EMBL/GenBank/DDBJ whole genome shotgun (WGS) entry which is preliminary data.</text>
</comment>
<evidence type="ECO:0000256" key="2">
    <source>
        <dbReference type="SAM" id="Phobius"/>
    </source>
</evidence>
<name>A0ABN1ZCY7_9MICO</name>
<keyword evidence="2" id="KW-1133">Transmembrane helix</keyword>
<dbReference type="RefSeq" id="WP_204610523.1">
    <property type="nucleotide sequence ID" value="NZ_BAAAJX010000005.1"/>
</dbReference>
<evidence type="ECO:0000313" key="4">
    <source>
        <dbReference type="Proteomes" id="UP001501742"/>
    </source>
</evidence>
<gene>
    <name evidence="3" type="ORF">GCM10009627_15590</name>
</gene>
<keyword evidence="2" id="KW-0812">Transmembrane</keyword>
<evidence type="ECO:0008006" key="5">
    <source>
        <dbReference type="Google" id="ProtNLM"/>
    </source>
</evidence>
<feature type="region of interest" description="Disordered" evidence="1">
    <location>
        <begin position="209"/>
        <end position="231"/>
    </location>
</feature>
<keyword evidence="4" id="KW-1185">Reference proteome</keyword>
<feature type="compositionally biased region" description="Basic and acidic residues" evidence="1">
    <location>
        <begin position="214"/>
        <end position="223"/>
    </location>
</feature>
<dbReference type="Proteomes" id="UP001501742">
    <property type="component" value="Unassembled WGS sequence"/>
</dbReference>
<protein>
    <recommendedName>
        <fullName evidence="5">Sensor domain-containing protein</fullName>
    </recommendedName>
</protein>
<accession>A0ABN1ZCY7</accession>
<evidence type="ECO:0000256" key="1">
    <source>
        <dbReference type="SAM" id="MobiDB-lite"/>
    </source>
</evidence>
<sequence>MGNAFSTGWRIARTRRSEFLDPARLRRRTVVTGTVAVVSGTVMVVADLLWGIFDGPWPLRLLAIVCLAAALGCLVGVFLRVHRRDLDLRGTAAGTGTGDWRRDERIARQFAARAPAMLPEDRDEILARAERTVGPSVALAARFVLLPITWALVWAGALLSGLGSLDSPFVLFWPPMLMLLQSATFITAVTNIGRSDAARRRALALEPAPVVEAPPRRNNDPRGSKIGLPGD</sequence>
<organism evidence="3 4">
    <name type="scientific">Curtobacterium herbarum</name>
    <dbReference type="NCBI Taxonomy" id="150122"/>
    <lineage>
        <taxon>Bacteria</taxon>
        <taxon>Bacillati</taxon>
        <taxon>Actinomycetota</taxon>
        <taxon>Actinomycetes</taxon>
        <taxon>Micrococcales</taxon>
        <taxon>Microbacteriaceae</taxon>
        <taxon>Curtobacterium</taxon>
    </lineage>
</organism>
<keyword evidence="2" id="KW-0472">Membrane</keyword>
<proteinExistence type="predicted"/>
<dbReference type="EMBL" id="BAAAJX010000005">
    <property type="protein sequence ID" value="GAA1493213.1"/>
    <property type="molecule type" value="Genomic_DNA"/>
</dbReference>
<evidence type="ECO:0000313" key="3">
    <source>
        <dbReference type="EMBL" id="GAA1493213.1"/>
    </source>
</evidence>
<feature type="transmembrane region" description="Helical" evidence="2">
    <location>
        <begin position="59"/>
        <end position="79"/>
    </location>
</feature>
<reference evidence="3 4" key="1">
    <citation type="journal article" date="2019" name="Int. J. Syst. Evol. Microbiol.">
        <title>The Global Catalogue of Microorganisms (GCM) 10K type strain sequencing project: providing services to taxonomists for standard genome sequencing and annotation.</title>
        <authorList>
            <consortium name="The Broad Institute Genomics Platform"/>
            <consortium name="The Broad Institute Genome Sequencing Center for Infectious Disease"/>
            <person name="Wu L."/>
            <person name="Ma J."/>
        </authorList>
    </citation>
    <scope>NUCLEOTIDE SEQUENCE [LARGE SCALE GENOMIC DNA]</scope>
    <source>
        <strain evidence="3 4">JCM 12140</strain>
    </source>
</reference>
<feature type="transmembrane region" description="Helical" evidence="2">
    <location>
        <begin position="137"/>
        <end position="159"/>
    </location>
</feature>
<feature type="transmembrane region" description="Helical" evidence="2">
    <location>
        <begin position="171"/>
        <end position="192"/>
    </location>
</feature>
<feature type="transmembrane region" description="Helical" evidence="2">
    <location>
        <begin position="30"/>
        <end position="53"/>
    </location>
</feature>